<evidence type="ECO:0000313" key="1">
    <source>
        <dbReference type="EMBL" id="OCT93433.1"/>
    </source>
</evidence>
<evidence type="ECO:0000313" key="2">
    <source>
        <dbReference type="Proteomes" id="UP000694892"/>
    </source>
</evidence>
<protein>
    <submittedName>
        <fullName evidence="1">Uncharacterized protein</fullName>
    </submittedName>
</protein>
<reference evidence="2" key="1">
    <citation type="journal article" date="2016" name="Nature">
        <title>Genome evolution in the allotetraploid frog Xenopus laevis.</title>
        <authorList>
            <person name="Session A.M."/>
            <person name="Uno Y."/>
            <person name="Kwon T."/>
            <person name="Chapman J.A."/>
            <person name="Toyoda A."/>
            <person name="Takahashi S."/>
            <person name="Fukui A."/>
            <person name="Hikosaka A."/>
            <person name="Suzuki A."/>
            <person name="Kondo M."/>
            <person name="van Heeringen S.J."/>
            <person name="Quigley I."/>
            <person name="Heinz S."/>
            <person name="Ogino H."/>
            <person name="Ochi H."/>
            <person name="Hellsten U."/>
            <person name="Lyons J.B."/>
            <person name="Simakov O."/>
            <person name="Putnam N."/>
            <person name="Stites J."/>
            <person name="Kuroki Y."/>
            <person name="Tanaka T."/>
            <person name="Michiue T."/>
            <person name="Watanabe M."/>
            <person name="Bogdanovic O."/>
            <person name="Lister R."/>
            <person name="Georgiou G."/>
            <person name="Paranjpe S.S."/>
            <person name="van Kruijsbergen I."/>
            <person name="Shu S."/>
            <person name="Carlson J."/>
            <person name="Kinoshita T."/>
            <person name="Ohta Y."/>
            <person name="Mawaribuchi S."/>
            <person name="Jenkins J."/>
            <person name="Grimwood J."/>
            <person name="Schmutz J."/>
            <person name="Mitros T."/>
            <person name="Mozaffari S.V."/>
            <person name="Suzuki Y."/>
            <person name="Haramoto Y."/>
            <person name="Yamamoto T.S."/>
            <person name="Takagi C."/>
            <person name="Heald R."/>
            <person name="Miller K."/>
            <person name="Haudenschild C."/>
            <person name="Kitzman J."/>
            <person name="Nakayama T."/>
            <person name="Izutsu Y."/>
            <person name="Robert J."/>
            <person name="Fortriede J."/>
            <person name="Burns K."/>
            <person name="Lotay V."/>
            <person name="Karimi K."/>
            <person name="Yasuoka Y."/>
            <person name="Dichmann D.S."/>
            <person name="Flajnik M.F."/>
            <person name="Houston D.W."/>
            <person name="Shendure J."/>
            <person name="DuPasquier L."/>
            <person name="Vize P.D."/>
            <person name="Zorn A.M."/>
            <person name="Ito M."/>
            <person name="Marcotte E.M."/>
            <person name="Wallingford J.B."/>
            <person name="Ito Y."/>
            <person name="Asashima M."/>
            <person name="Ueno N."/>
            <person name="Matsuda Y."/>
            <person name="Veenstra G.J."/>
            <person name="Fujiyama A."/>
            <person name="Harland R.M."/>
            <person name="Taira M."/>
            <person name="Rokhsar D.S."/>
        </authorList>
    </citation>
    <scope>NUCLEOTIDE SEQUENCE [LARGE SCALE GENOMIC DNA]</scope>
    <source>
        <strain evidence="2">J</strain>
    </source>
</reference>
<sequence>MLAKPNIVITVLYKSHIGCTILGIHPCCTHLHPETDLNLQQIPIDKLNIQRRQHSIRLVMISAKIIHINNNTSVYTLQMC</sequence>
<dbReference type="AlphaFoldDB" id="A0A974DKC2"/>
<dbReference type="Proteomes" id="UP000694892">
    <property type="component" value="Chromosome 2S"/>
</dbReference>
<gene>
    <name evidence="1" type="ORF">XELAEV_18016502mg</name>
</gene>
<name>A0A974DKC2_XENLA</name>
<organism evidence="1 2">
    <name type="scientific">Xenopus laevis</name>
    <name type="common">African clawed frog</name>
    <dbReference type="NCBI Taxonomy" id="8355"/>
    <lineage>
        <taxon>Eukaryota</taxon>
        <taxon>Metazoa</taxon>
        <taxon>Chordata</taxon>
        <taxon>Craniata</taxon>
        <taxon>Vertebrata</taxon>
        <taxon>Euteleostomi</taxon>
        <taxon>Amphibia</taxon>
        <taxon>Batrachia</taxon>
        <taxon>Anura</taxon>
        <taxon>Pipoidea</taxon>
        <taxon>Pipidae</taxon>
        <taxon>Xenopodinae</taxon>
        <taxon>Xenopus</taxon>
        <taxon>Xenopus</taxon>
    </lineage>
</organism>
<dbReference type="EMBL" id="CM004469">
    <property type="protein sequence ID" value="OCT93433.1"/>
    <property type="molecule type" value="Genomic_DNA"/>
</dbReference>
<proteinExistence type="predicted"/>
<accession>A0A974DKC2</accession>